<sequence length="419" mass="46439">MAPQYAPSLRSRLAPLLLLLQTGFIVVFAFYVDIETHSFNTDLTSNFYAEFQDVHVIVFLGFGFLSTFLIRYGFSGVGFNLLVAATATQWAILLNGLESWYHRGKISLNLRSLVVADMCTASALISIGTVLGKTNPVQLTALPCWSLLRVRSAVCANTFLHRAAKVQLLNSIMQLHIFGLFGLALTWVLYRRGSEQRFEKEKSGYESGLFSMMGSVFMWMFWPSFNSVLVDERTPERHLEVVCGTYLALAAGAVAAAAVAVLLNPEGKLSLVQLQSCIQAGGVAVGVSASAVHQPWEAMTIGFSAAVLSAVGVQYLKVHMLLAHQCQDTRNVLSTHGIPGLLGWTAHLLLQLWDSEDHTMAIRFAVFHLCTLFVTLTLSLLMGIITGILLKWNFWRTPQDKKCFDDQAFWEFPHLAVRK</sequence>
<dbReference type="InterPro" id="IPR029020">
    <property type="entry name" value="Ammonium/urea_transptr"/>
</dbReference>
<dbReference type="Pfam" id="PF00909">
    <property type="entry name" value="Ammonium_transp"/>
    <property type="match status" value="1"/>
</dbReference>
<feature type="transmembrane region" description="Helical" evidence="7">
    <location>
        <begin position="113"/>
        <end position="132"/>
    </location>
</feature>
<accession>H3DHP0</accession>
<evidence type="ECO:0000256" key="1">
    <source>
        <dbReference type="ARBA" id="ARBA00004141"/>
    </source>
</evidence>
<dbReference type="HOGENOM" id="CLU_021386_1_0_1"/>
<dbReference type="PANTHER" id="PTHR11730:SF120">
    <property type="entry name" value="RH BLOOD GROUP, D ANTIGEN"/>
    <property type="match status" value="1"/>
</dbReference>
<evidence type="ECO:0000256" key="4">
    <source>
        <dbReference type="ARBA" id="ARBA00022989"/>
    </source>
</evidence>
<dbReference type="OMA" id="IHVFATY"/>
<dbReference type="GO" id="GO:0097272">
    <property type="term" value="P:ammonium homeostasis"/>
    <property type="evidence" value="ECO:0007669"/>
    <property type="project" value="TreeGrafter"/>
</dbReference>
<evidence type="ECO:0000259" key="8">
    <source>
        <dbReference type="Pfam" id="PF00909"/>
    </source>
</evidence>
<keyword evidence="4 7" id="KW-1133">Transmembrane helix</keyword>
<evidence type="ECO:0000256" key="7">
    <source>
        <dbReference type="SAM" id="Phobius"/>
    </source>
</evidence>
<dbReference type="FunCoup" id="H3DHP0">
    <property type="interactions" value="8"/>
</dbReference>
<dbReference type="GeneTree" id="ENSGT00950000182844"/>
<keyword evidence="5 7" id="KW-0472">Membrane</keyword>
<feature type="transmembrane region" description="Helical" evidence="7">
    <location>
        <begin position="337"/>
        <end position="353"/>
    </location>
</feature>
<dbReference type="GO" id="GO:0008519">
    <property type="term" value="F:ammonium channel activity"/>
    <property type="evidence" value="ECO:0007669"/>
    <property type="project" value="InterPro"/>
</dbReference>
<evidence type="ECO:0000313" key="9">
    <source>
        <dbReference type="Ensembl" id="ENSTNIP00000020034.1"/>
    </source>
</evidence>
<dbReference type="Ensembl" id="ENSTNIT00000020265.1">
    <property type="protein sequence ID" value="ENSTNIP00000020034.1"/>
    <property type="gene ID" value="ENSTNIG00000016915.1"/>
</dbReference>
<comment type="function">
    <text evidence="6">Functions as an ammonia transporter. May play a role in the elimination of ammonia in the gill.</text>
</comment>
<dbReference type="Proteomes" id="UP000007303">
    <property type="component" value="Unassembled WGS sequence"/>
</dbReference>
<evidence type="ECO:0000256" key="5">
    <source>
        <dbReference type="ARBA" id="ARBA00023136"/>
    </source>
</evidence>
<comment type="similarity">
    <text evidence="2">Belongs to the ammonium transporter (TC 2.A.49) family. Rh subfamily.</text>
</comment>
<dbReference type="InParanoid" id="H3DHP0"/>
<keyword evidence="10" id="KW-1185">Reference proteome</keyword>
<protein>
    <submittedName>
        <fullName evidence="9">Rh blood group, D antigen</fullName>
    </submittedName>
</protein>
<feature type="transmembrane region" description="Helical" evidence="7">
    <location>
        <begin position="54"/>
        <end position="74"/>
    </location>
</feature>
<feature type="transmembrane region" description="Helical" evidence="7">
    <location>
        <begin position="168"/>
        <end position="190"/>
    </location>
</feature>
<dbReference type="SUPFAM" id="SSF111352">
    <property type="entry name" value="Ammonium transporter"/>
    <property type="match status" value="1"/>
</dbReference>
<dbReference type="Gene3D" id="1.10.3430.10">
    <property type="entry name" value="Ammonium transporter AmtB like domains"/>
    <property type="match status" value="1"/>
</dbReference>
<name>H3DHP0_TETNG</name>
<evidence type="ECO:0000313" key="10">
    <source>
        <dbReference type="Proteomes" id="UP000007303"/>
    </source>
</evidence>
<dbReference type="PRINTS" id="PR00342">
    <property type="entry name" value="RHESUSRHD"/>
</dbReference>
<dbReference type="AlphaFoldDB" id="H3DHP0"/>
<feature type="transmembrane region" description="Helical" evidence="7">
    <location>
        <begin position="210"/>
        <end position="229"/>
    </location>
</feature>
<keyword evidence="3 7" id="KW-0812">Transmembrane</keyword>
<dbReference type="PANTHER" id="PTHR11730">
    <property type="entry name" value="AMMONIUM TRANSPORTER"/>
    <property type="match status" value="1"/>
</dbReference>
<reference evidence="9" key="3">
    <citation type="submission" date="2025-09" db="UniProtKB">
        <authorList>
            <consortium name="Ensembl"/>
        </authorList>
    </citation>
    <scope>IDENTIFICATION</scope>
</reference>
<comment type="subcellular location">
    <subcellularLocation>
        <location evidence="1">Membrane</location>
        <topology evidence="1">Multi-pass membrane protein</topology>
    </subcellularLocation>
</comment>
<dbReference type="InterPro" id="IPR024041">
    <property type="entry name" value="NH4_transpt_AmtB-like_dom"/>
</dbReference>
<dbReference type="InterPro" id="IPR002229">
    <property type="entry name" value="RhesusRHD"/>
</dbReference>
<feature type="transmembrane region" description="Helical" evidence="7">
    <location>
        <begin position="12"/>
        <end position="34"/>
    </location>
</feature>
<reference evidence="9" key="2">
    <citation type="submission" date="2025-08" db="UniProtKB">
        <authorList>
            <consortium name="Ensembl"/>
        </authorList>
    </citation>
    <scope>IDENTIFICATION</scope>
</reference>
<evidence type="ECO:0000256" key="2">
    <source>
        <dbReference type="ARBA" id="ARBA00011036"/>
    </source>
</evidence>
<proteinExistence type="inferred from homology"/>
<feature type="transmembrane region" description="Helical" evidence="7">
    <location>
        <begin position="365"/>
        <end position="392"/>
    </location>
</feature>
<feature type="transmembrane region" description="Helical" evidence="7">
    <location>
        <begin position="298"/>
        <end position="316"/>
    </location>
</feature>
<evidence type="ECO:0000256" key="3">
    <source>
        <dbReference type="ARBA" id="ARBA00022692"/>
    </source>
</evidence>
<feature type="transmembrane region" description="Helical" evidence="7">
    <location>
        <begin position="241"/>
        <end position="263"/>
    </location>
</feature>
<feature type="transmembrane region" description="Helical" evidence="7">
    <location>
        <begin position="81"/>
        <end position="101"/>
    </location>
</feature>
<organism evidence="9 10">
    <name type="scientific">Tetraodon nigroviridis</name>
    <name type="common">Spotted green pufferfish</name>
    <name type="synonym">Chelonodon nigroviridis</name>
    <dbReference type="NCBI Taxonomy" id="99883"/>
    <lineage>
        <taxon>Eukaryota</taxon>
        <taxon>Metazoa</taxon>
        <taxon>Chordata</taxon>
        <taxon>Craniata</taxon>
        <taxon>Vertebrata</taxon>
        <taxon>Euteleostomi</taxon>
        <taxon>Actinopterygii</taxon>
        <taxon>Neopterygii</taxon>
        <taxon>Teleostei</taxon>
        <taxon>Neoteleostei</taxon>
        <taxon>Acanthomorphata</taxon>
        <taxon>Eupercaria</taxon>
        <taxon>Tetraodontiformes</taxon>
        <taxon>Tetradontoidea</taxon>
        <taxon>Tetraodontidae</taxon>
        <taxon>Tetraodon</taxon>
    </lineage>
</organism>
<evidence type="ECO:0000256" key="6">
    <source>
        <dbReference type="ARBA" id="ARBA00025220"/>
    </source>
</evidence>
<feature type="domain" description="Ammonium transporter AmtB-like" evidence="8">
    <location>
        <begin position="40"/>
        <end position="391"/>
    </location>
</feature>
<dbReference type="GO" id="GO:0005886">
    <property type="term" value="C:plasma membrane"/>
    <property type="evidence" value="ECO:0007669"/>
    <property type="project" value="InterPro"/>
</dbReference>
<dbReference type="STRING" id="99883.ENSTNIP00000020034"/>
<reference evidence="10" key="1">
    <citation type="journal article" date="2004" name="Nature">
        <title>Genome duplication in the teleost fish Tetraodon nigroviridis reveals the early vertebrate proto-karyotype.</title>
        <authorList>
            <person name="Jaillon O."/>
            <person name="Aury J.-M."/>
            <person name="Brunet F."/>
            <person name="Petit J.-L."/>
            <person name="Stange-Thomann N."/>
            <person name="Mauceli E."/>
            <person name="Bouneau L."/>
            <person name="Fischer C."/>
            <person name="Ozouf-Costaz C."/>
            <person name="Bernot A."/>
            <person name="Nicaud S."/>
            <person name="Jaffe D."/>
            <person name="Fisher S."/>
            <person name="Lutfalla G."/>
            <person name="Dossat C."/>
            <person name="Segurens B."/>
            <person name="Dasilva C."/>
            <person name="Salanoubat M."/>
            <person name="Levy M."/>
            <person name="Boudet N."/>
            <person name="Castellano S."/>
            <person name="Anthouard V."/>
            <person name="Jubin C."/>
            <person name="Castelli V."/>
            <person name="Katinka M."/>
            <person name="Vacherie B."/>
            <person name="Biemont C."/>
            <person name="Skalli Z."/>
            <person name="Cattolico L."/>
            <person name="Poulain J."/>
            <person name="De Berardinis V."/>
            <person name="Cruaud C."/>
            <person name="Duprat S."/>
            <person name="Brottier P."/>
            <person name="Coutanceau J.-P."/>
            <person name="Gouzy J."/>
            <person name="Parra G."/>
            <person name="Lardier G."/>
            <person name="Chapple C."/>
            <person name="McKernan K.J."/>
            <person name="McEwan P."/>
            <person name="Bosak S."/>
            <person name="Kellis M."/>
            <person name="Volff J.-N."/>
            <person name="Guigo R."/>
            <person name="Zody M.C."/>
            <person name="Mesirov J."/>
            <person name="Lindblad-Toh K."/>
            <person name="Birren B."/>
            <person name="Nusbaum C."/>
            <person name="Kahn D."/>
            <person name="Robinson-Rechavi M."/>
            <person name="Laudet V."/>
            <person name="Schachter V."/>
            <person name="Quetier F."/>
            <person name="Saurin W."/>
            <person name="Scarpelli C."/>
            <person name="Wincker P."/>
            <person name="Lander E.S."/>
            <person name="Weissenbach J."/>
            <person name="Roest Crollius H."/>
        </authorList>
    </citation>
    <scope>NUCLEOTIDE SEQUENCE [LARGE SCALE GENOMIC DNA]</scope>
</reference>